<dbReference type="RefSeq" id="WP_345425425.1">
    <property type="nucleotide sequence ID" value="NZ_AP031496.1"/>
</dbReference>
<evidence type="ECO:0000259" key="1">
    <source>
        <dbReference type="Pfam" id="PF05368"/>
    </source>
</evidence>
<reference evidence="3" key="1">
    <citation type="journal article" date="2019" name="Int. J. Syst. Evol. Microbiol.">
        <title>The Global Catalogue of Microorganisms (GCM) 10K type strain sequencing project: providing services to taxonomists for standard genome sequencing and annotation.</title>
        <authorList>
            <consortium name="The Broad Institute Genomics Platform"/>
            <consortium name="The Broad Institute Genome Sequencing Center for Infectious Disease"/>
            <person name="Wu L."/>
            <person name="Ma J."/>
        </authorList>
    </citation>
    <scope>NUCLEOTIDE SEQUENCE [LARGE SCALE GENOMIC DNA]</scope>
    <source>
        <strain evidence="3">JCM 19134</strain>
    </source>
</reference>
<dbReference type="Gene3D" id="3.90.25.10">
    <property type="entry name" value="UDP-galactose 4-epimerase, domain 1"/>
    <property type="match status" value="1"/>
</dbReference>
<sequence>MPYNADLTVAVIGASGKTGSRVVRQLTELEIKTRPLSRQTSPAFDWANPQAWPQALTGVDSIYITYHPDLALPQAKDDIAQLITVAKAQGVKHLVLLSGRGEDGAQQAEKQVIQSGLNWNIVRASWFMQNFSESFMLDGILNGELVLPHPQATEPFIDIDDIAEIAVAALTKPELANRLFEVTGPELLSFAQCIELLSLRLNRPVGLTTIALEDYIAAAQQQPDLPEGFDWLIHELFSTVLDGRNEFTTDTINKVLGRPATRFEQYLEKTAENGVWRTRQRESLPC</sequence>
<dbReference type="InterPro" id="IPR008030">
    <property type="entry name" value="NmrA-like"/>
</dbReference>
<dbReference type="Gene3D" id="3.40.50.720">
    <property type="entry name" value="NAD(P)-binding Rossmann-like Domain"/>
    <property type="match status" value="1"/>
</dbReference>
<feature type="domain" description="NmrA-like" evidence="1">
    <location>
        <begin position="8"/>
        <end position="216"/>
    </location>
</feature>
<gene>
    <name evidence="2" type="ORF">GCM10025791_34990</name>
</gene>
<accession>A0AAV3U5X3</accession>
<name>A0AAV3U5X3_9ALTE</name>
<proteinExistence type="predicted"/>
<dbReference type="Proteomes" id="UP001409585">
    <property type="component" value="Unassembled WGS sequence"/>
</dbReference>
<evidence type="ECO:0000313" key="2">
    <source>
        <dbReference type="EMBL" id="GAA4951496.1"/>
    </source>
</evidence>
<dbReference type="SUPFAM" id="SSF51735">
    <property type="entry name" value="NAD(P)-binding Rossmann-fold domains"/>
    <property type="match status" value="1"/>
</dbReference>
<dbReference type="InterPro" id="IPR051604">
    <property type="entry name" value="Ergot_Alk_Oxidoreductase"/>
</dbReference>
<organism evidence="2 3">
    <name type="scientific">Halioxenophilus aromaticivorans</name>
    <dbReference type="NCBI Taxonomy" id="1306992"/>
    <lineage>
        <taxon>Bacteria</taxon>
        <taxon>Pseudomonadati</taxon>
        <taxon>Pseudomonadota</taxon>
        <taxon>Gammaproteobacteria</taxon>
        <taxon>Alteromonadales</taxon>
        <taxon>Alteromonadaceae</taxon>
        <taxon>Halioxenophilus</taxon>
    </lineage>
</organism>
<dbReference type="Pfam" id="PF05368">
    <property type="entry name" value="NmrA"/>
    <property type="match status" value="1"/>
</dbReference>
<dbReference type="InterPro" id="IPR036291">
    <property type="entry name" value="NAD(P)-bd_dom_sf"/>
</dbReference>
<dbReference type="EMBL" id="BAABLX010000029">
    <property type="protein sequence ID" value="GAA4951496.1"/>
    <property type="molecule type" value="Genomic_DNA"/>
</dbReference>
<dbReference type="PANTHER" id="PTHR43162:SF1">
    <property type="entry name" value="PRESTALK A DIFFERENTIATION PROTEIN A"/>
    <property type="match status" value="1"/>
</dbReference>
<comment type="caution">
    <text evidence="2">The sequence shown here is derived from an EMBL/GenBank/DDBJ whole genome shotgun (WGS) entry which is preliminary data.</text>
</comment>
<dbReference type="PANTHER" id="PTHR43162">
    <property type="match status" value="1"/>
</dbReference>
<evidence type="ECO:0000313" key="3">
    <source>
        <dbReference type="Proteomes" id="UP001409585"/>
    </source>
</evidence>
<protein>
    <submittedName>
        <fullName evidence="2">NAD(P)H-binding protein</fullName>
    </submittedName>
</protein>
<dbReference type="AlphaFoldDB" id="A0AAV3U5X3"/>
<keyword evidence="3" id="KW-1185">Reference proteome</keyword>